<name>A0A9E7JCZ4_9LILI</name>
<feature type="region of interest" description="Disordered" evidence="1">
    <location>
        <begin position="187"/>
        <end position="214"/>
    </location>
</feature>
<accession>A0A9E7JCZ4</accession>
<evidence type="ECO:0000313" key="3">
    <source>
        <dbReference type="Proteomes" id="UP001055439"/>
    </source>
</evidence>
<keyword evidence="3" id="KW-1185">Reference proteome</keyword>
<dbReference type="Proteomes" id="UP001055439">
    <property type="component" value="Chromosome 1"/>
</dbReference>
<evidence type="ECO:0000313" key="2">
    <source>
        <dbReference type="EMBL" id="URD75992.1"/>
    </source>
</evidence>
<gene>
    <name evidence="2" type="ORF">MUK42_37351</name>
</gene>
<protein>
    <submittedName>
        <fullName evidence="2">Protein XAP5 CIRCADIAN</fullName>
    </submittedName>
</protein>
<evidence type="ECO:0000256" key="1">
    <source>
        <dbReference type="SAM" id="MobiDB-lite"/>
    </source>
</evidence>
<reference evidence="2" key="1">
    <citation type="submission" date="2022-05" db="EMBL/GenBank/DDBJ databases">
        <title>The Musa troglodytarum L. genome provides insights into the mechanism of non-climacteric behaviour and enrichment of carotenoids.</title>
        <authorList>
            <person name="Wang J."/>
        </authorList>
    </citation>
    <scope>NUCLEOTIDE SEQUENCE</scope>
    <source>
        <tissue evidence="2">Leaf</tissue>
    </source>
</reference>
<sequence length="214" mass="24759">MFEIMTSKCLYMQFSAKHGSKLFSFKCTGFALVPRWSSSHGWEERWLGLQLKRIWINKAPTGLLYAHKRAATMVEILETVFKKETIGLVTREWVNIRNKIEEEEKEKLQKIAARGGRTSDAKMETEEEENHYKMKFVSGKRGKDPTVESSFLPVRCVEFTLMLPEENHYKKKFASGKLGKDPTVVPSFLLNSYSRNPTRKPKKGSHHVEEEATQ</sequence>
<dbReference type="AlphaFoldDB" id="A0A9E7JCZ4"/>
<dbReference type="OrthoDB" id="785031at2759"/>
<organism evidence="2 3">
    <name type="scientific">Musa troglodytarum</name>
    <name type="common">fe'i banana</name>
    <dbReference type="NCBI Taxonomy" id="320322"/>
    <lineage>
        <taxon>Eukaryota</taxon>
        <taxon>Viridiplantae</taxon>
        <taxon>Streptophyta</taxon>
        <taxon>Embryophyta</taxon>
        <taxon>Tracheophyta</taxon>
        <taxon>Spermatophyta</taxon>
        <taxon>Magnoliopsida</taxon>
        <taxon>Liliopsida</taxon>
        <taxon>Zingiberales</taxon>
        <taxon>Musaceae</taxon>
        <taxon>Musa</taxon>
    </lineage>
</organism>
<proteinExistence type="predicted"/>
<dbReference type="EMBL" id="CP097502">
    <property type="protein sequence ID" value="URD75992.1"/>
    <property type="molecule type" value="Genomic_DNA"/>
</dbReference>